<dbReference type="Proteomes" id="UP000032180">
    <property type="component" value="Chromosome 8"/>
</dbReference>
<accession>A0A0D9X685</accession>
<proteinExistence type="predicted"/>
<dbReference type="Gramene" id="LPERR08G07870.1">
    <property type="protein sequence ID" value="LPERR08G07870.1"/>
    <property type="gene ID" value="LPERR08G07870"/>
</dbReference>
<protein>
    <recommendedName>
        <fullName evidence="4">Inhibitor I9 domain-containing protein</fullName>
    </recommendedName>
</protein>
<reference evidence="2" key="3">
    <citation type="submission" date="2015-04" db="UniProtKB">
        <authorList>
            <consortium name="EnsemblPlants"/>
        </authorList>
    </citation>
    <scope>IDENTIFICATION</scope>
</reference>
<dbReference type="HOGENOM" id="CLU_1899224_0_0_1"/>
<dbReference type="AlphaFoldDB" id="A0A0D9X685"/>
<name>A0A0D9X685_9ORYZ</name>
<evidence type="ECO:0000256" key="1">
    <source>
        <dbReference type="SAM" id="SignalP"/>
    </source>
</evidence>
<keyword evidence="3" id="KW-1185">Reference proteome</keyword>
<evidence type="ECO:0000313" key="2">
    <source>
        <dbReference type="EnsemblPlants" id="LPERR08G07870.1"/>
    </source>
</evidence>
<feature type="signal peptide" evidence="1">
    <location>
        <begin position="1"/>
        <end position="30"/>
    </location>
</feature>
<reference evidence="3" key="2">
    <citation type="submission" date="2013-12" db="EMBL/GenBank/DDBJ databases">
        <authorList>
            <person name="Yu Y."/>
            <person name="Lee S."/>
            <person name="de Baynast K."/>
            <person name="Wissotski M."/>
            <person name="Liu L."/>
            <person name="Talag J."/>
            <person name="Goicoechea J."/>
            <person name="Angelova A."/>
            <person name="Jetty R."/>
            <person name="Kudrna D."/>
            <person name="Golser W."/>
            <person name="Rivera L."/>
            <person name="Zhang J."/>
            <person name="Wing R."/>
        </authorList>
    </citation>
    <scope>NUCLEOTIDE SEQUENCE</scope>
</reference>
<evidence type="ECO:0008006" key="4">
    <source>
        <dbReference type="Google" id="ProtNLM"/>
    </source>
</evidence>
<organism evidence="2 3">
    <name type="scientific">Leersia perrieri</name>
    <dbReference type="NCBI Taxonomy" id="77586"/>
    <lineage>
        <taxon>Eukaryota</taxon>
        <taxon>Viridiplantae</taxon>
        <taxon>Streptophyta</taxon>
        <taxon>Embryophyta</taxon>
        <taxon>Tracheophyta</taxon>
        <taxon>Spermatophyta</taxon>
        <taxon>Magnoliopsida</taxon>
        <taxon>Liliopsida</taxon>
        <taxon>Poales</taxon>
        <taxon>Poaceae</taxon>
        <taxon>BOP clade</taxon>
        <taxon>Oryzoideae</taxon>
        <taxon>Oryzeae</taxon>
        <taxon>Oryzinae</taxon>
        <taxon>Leersia</taxon>
    </lineage>
</organism>
<feature type="chain" id="PRO_5002349499" description="Inhibitor I9 domain-containing protein" evidence="1">
    <location>
        <begin position="31"/>
        <end position="134"/>
    </location>
</feature>
<sequence>MTTPLPLIPRYHVACLILLVLQRPQPRAQQDEVPVPSTVHERLCHSHATAHLPKMQSGYNILQAIVITFRPKDQSRVEEQLSKKLRETVIKRNANFNEFGNLKVVKDGFTIIQAVEVADPMKSADALIPLALSD</sequence>
<evidence type="ECO:0000313" key="3">
    <source>
        <dbReference type="Proteomes" id="UP000032180"/>
    </source>
</evidence>
<keyword evidence="1" id="KW-0732">Signal</keyword>
<reference evidence="2 3" key="1">
    <citation type="submission" date="2012-08" db="EMBL/GenBank/DDBJ databases">
        <title>Oryza genome evolution.</title>
        <authorList>
            <person name="Wing R.A."/>
        </authorList>
    </citation>
    <scope>NUCLEOTIDE SEQUENCE</scope>
</reference>
<dbReference type="EnsemblPlants" id="LPERR08G07870.1">
    <property type="protein sequence ID" value="LPERR08G07870.1"/>
    <property type="gene ID" value="LPERR08G07870"/>
</dbReference>